<organism evidence="7 8">
    <name type="scientific">Micavibrio aeruginosavorus (strain ARL-13)</name>
    <dbReference type="NCBI Taxonomy" id="856793"/>
    <lineage>
        <taxon>Bacteria</taxon>
        <taxon>Pseudomonadati</taxon>
        <taxon>Bdellovibrionota</taxon>
        <taxon>Bdellovibrionia</taxon>
        <taxon>Bdellovibrionales</taxon>
        <taxon>Pseudobdellovibrionaceae</taxon>
        <taxon>Micavibrio</taxon>
    </lineage>
</organism>
<dbReference type="InterPro" id="IPR023936">
    <property type="entry name" value="RutE-like"/>
</dbReference>
<reference evidence="7 8" key="1">
    <citation type="journal article" date="2011" name="BMC Genomics">
        <title>Genomic insights into an obligate epibiotic bacterial predator: Micavibrio aeruginosavorus ARL-13.</title>
        <authorList>
            <person name="Wang Z."/>
            <person name="Kadouri D."/>
            <person name="Wu M."/>
        </authorList>
    </citation>
    <scope>NUCLEOTIDE SEQUENCE [LARGE SCALE GENOMIC DNA]</scope>
    <source>
        <strain evidence="7 8">ARL-13</strain>
    </source>
</reference>
<dbReference type="STRING" id="856793.MICA_928"/>
<dbReference type="CDD" id="cd02148">
    <property type="entry name" value="RutE-like"/>
    <property type="match status" value="1"/>
</dbReference>
<dbReference type="NCBIfam" id="NF003768">
    <property type="entry name" value="PRK05365.1"/>
    <property type="match status" value="1"/>
</dbReference>
<keyword evidence="3 5" id="KW-0521">NADP</keyword>
<accession>G2KSH6</accession>
<keyword evidence="4 5" id="KW-0560">Oxidoreductase</keyword>
<dbReference type="InterPro" id="IPR050461">
    <property type="entry name" value="Nitroreductase_HadB/RutE"/>
</dbReference>
<dbReference type="OrthoDB" id="9784375at2"/>
<evidence type="ECO:0000256" key="1">
    <source>
        <dbReference type="ARBA" id="ARBA00022630"/>
    </source>
</evidence>
<dbReference type="GO" id="GO:0016491">
    <property type="term" value="F:oxidoreductase activity"/>
    <property type="evidence" value="ECO:0007669"/>
    <property type="project" value="UniProtKB-UniRule"/>
</dbReference>
<comment type="cofactor">
    <cofactor evidence="5">
        <name>FMN</name>
        <dbReference type="ChEBI" id="CHEBI:58210"/>
    </cofactor>
</comment>
<dbReference type="RefSeq" id="WP_014102483.1">
    <property type="nucleotide sequence ID" value="NC_016026.1"/>
</dbReference>
<dbReference type="Gene3D" id="3.40.109.10">
    <property type="entry name" value="NADH Oxidase"/>
    <property type="match status" value="1"/>
</dbReference>
<dbReference type="SUPFAM" id="SSF55469">
    <property type="entry name" value="FMN-dependent nitroreductase-like"/>
    <property type="match status" value="1"/>
</dbReference>
<dbReference type="PANTHER" id="PTHR43543">
    <property type="entry name" value="MALONIC SEMIALDEHYDE REDUCTASE RUTE-RELATED"/>
    <property type="match status" value="1"/>
</dbReference>
<feature type="domain" description="Nitroreductase" evidence="6">
    <location>
        <begin position="22"/>
        <end position="178"/>
    </location>
</feature>
<comment type="similarity">
    <text evidence="5">Belongs to the nitroreductase family. HadB/RutE subfamily.</text>
</comment>
<evidence type="ECO:0000256" key="4">
    <source>
        <dbReference type="ARBA" id="ARBA00023002"/>
    </source>
</evidence>
<keyword evidence="8" id="KW-1185">Reference proteome</keyword>
<dbReference type="Proteomes" id="UP000009286">
    <property type="component" value="Chromosome"/>
</dbReference>
<gene>
    <name evidence="7" type="ordered locus">MICA_928</name>
</gene>
<dbReference type="HOGENOM" id="CLU_084441_0_0_5"/>
<dbReference type="Pfam" id="PF00881">
    <property type="entry name" value="Nitroreductase"/>
    <property type="match status" value="1"/>
</dbReference>
<evidence type="ECO:0000256" key="5">
    <source>
        <dbReference type="HAMAP-Rule" id="MF_01204"/>
    </source>
</evidence>
<protein>
    <recommendedName>
        <fullName evidence="5">Putative NADH dehydrogenase/NAD(P)H nitroreductase MICA_928</fullName>
        <ecNumber evidence="5">1.-.-.-</ecNumber>
    </recommendedName>
</protein>
<evidence type="ECO:0000256" key="2">
    <source>
        <dbReference type="ARBA" id="ARBA00022643"/>
    </source>
</evidence>
<dbReference type="InterPro" id="IPR029479">
    <property type="entry name" value="Nitroreductase"/>
</dbReference>
<proteinExistence type="inferred from homology"/>
<dbReference type="eggNOG" id="COG0778">
    <property type="taxonomic scope" value="Bacteria"/>
</dbReference>
<name>G2KSH6_MICAA</name>
<dbReference type="KEGG" id="mai:MICA_928"/>
<keyword evidence="5" id="KW-0520">NAD</keyword>
<keyword evidence="1 5" id="KW-0285">Flavoprotein</keyword>
<dbReference type="EC" id="1.-.-.-" evidence="5"/>
<evidence type="ECO:0000259" key="6">
    <source>
        <dbReference type="Pfam" id="PF00881"/>
    </source>
</evidence>
<dbReference type="InterPro" id="IPR000415">
    <property type="entry name" value="Nitroreductase-like"/>
</dbReference>
<evidence type="ECO:0000313" key="8">
    <source>
        <dbReference type="Proteomes" id="UP000009286"/>
    </source>
</evidence>
<sequence length="200" mass="22272">MTMTDSRILDDRALDILFREARSYNGWKDEPVSDVLLHALFDLLKMGPTSANSSPARFVFVKTPEAKERLKPCLDAGNVKKTMTAPVTVLIAHDRKFYDHLPRLFPHTDARSWFAGNDAKIESTARRNGTLQGAYLMMAARALGLDCGPMSGFNADKVKAEFFADQDVEVNFICALGYGDPASIFGRSPRFDFDDVCKIV</sequence>
<dbReference type="PANTHER" id="PTHR43543:SF1">
    <property type="entry name" value="MALONIC SEMIALDEHYDE REDUCTASE RUTE-RELATED"/>
    <property type="match status" value="1"/>
</dbReference>
<keyword evidence="2 5" id="KW-0288">FMN</keyword>
<dbReference type="EMBL" id="CP002382">
    <property type="protein sequence ID" value="AEP09260.1"/>
    <property type="molecule type" value="Genomic_DNA"/>
</dbReference>
<evidence type="ECO:0000313" key="7">
    <source>
        <dbReference type="EMBL" id="AEP09260.1"/>
    </source>
</evidence>
<dbReference type="HAMAP" id="MF_01204">
    <property type="entry name" value="Oxidoreductase_RutE_HadB"/>
    <property type="match status" value="1"/>
</dbReference>
<evidence type="ECO:0000256" key="3">
    <source>
        <dbReference type="ARBA" id="ARBA00022857"/>
    </source>
</evidence>
<dbReference type="AlphaFoldDB" id="G2KSH6"/>